<dbReference type="NCBIfam" id="TIGR01245">
    <property type="entry name" value="trpD"/>
    <property type="match status" value="1"/>
</dbReference>
<keyword evidence="3 9" id="KW-0328">Glycosyltransferase</keyword>
<dbReference type="AlphaFoldDB" id="A0A1I2N3E8"/>
<comment type="similarity">
    <text evidence="9">Belongs to the anthranilate phosphoribosyltransferase family.</text>
</comment>
<dbReference type="HAMAP" id="MF_00211">
    <property type="entry name" value="TrpD"/>
    <property type="match status" value="1"/>
</dbReference>
<evidence type="ECO:0000256" key="3">
    <source>
        <dbReference type="ARBA" id="ARBA00022676"/>
    </source>
</evidence>
<evidence type="ECO:0000256" key="8">
    <source>
        <dbReference type="ARBA" id="ARBA00061188"/>
    </source>
</evidence>
<dbReference type="PANTHER" id="PTHR43285:SF2">
    <property type="entry name" value="ANTHRANILATE PHOSPHORIBOSYLTRANSFERASE"/>
    <property type="match status" value="1"/>
</dbReference>
<dbReference type="EC" id="2.4.2.18" evidence="9"/>
<feature type="binding site" evidence="9">
    <location>
        <begin position="107"/>
        <end position="115"/>
    </location>
    <ligand>
        <name>5-phospho-alpha-D-ribose 1-diphosphate</name>
        <dbReference type="ChEBI" id="CHEBI:58017"/>
    </ligand>
</feature>
<dbReference type="InterPro" id="IPR005940">
    <property type="entry name" value="Anthranilate_Pribosyl_Tfrase"/>
</dbReference>
<feature type="binding site" evidence="9">
    <location>
        <position position="224"/>
    </location>
    <ligand>
        <name>Mg(2+)</name>
        <dbReference type="ChEBI" id="CHEBI:18420"/>
        <label>2</label>
    </ligand>
</feature>
<dbReference type="InterPro" id="IPR035902">
    <property type="entry name" value="Nuc_phospho_transferase"/>
</dbReference>
<comment type="similarity">
    <text evidence="8">In the C-terminal section; belongs to the anthranilate phosphoribosyltransferase family.</text>
</comment>
<dbReference type="Proteomes" id="UP000198897">
    <property type="component" value="Unassembled WGS sequence"/>
</dbReference>
<dbReference type="PANTHER" id="PTHR43285">
    <property type="entry name" value="ANTHRANILATE PHOSPHORIBOSYLTRANSFERASE"/>
    <property type="match status" value="1"/>
</dbReference>
<sequence length="340" mass="36600">MNDILKRVVSGETLSEKEAFATMDAIMKGEATTGQLMSMLSVMSYRGETVDEMTGFVQAMRENMTKLDVQDDSVVDTCGTGGDGASTFNISTAVSIILASMGVKVAKHGNRKVSSRSGSADVLETLGIPIDTTPEEGAKALQEKGMTFMFAPLYHQAMKHAGPARKELGFRTVFNLLGPMSNPANARRQLIGIYDTAYAEKMAEALHNLGSKHVLLATGRDGLDEITITGITDLVELKDGTISRTTISPEDLGLTRGKLEDIQIEKTEQSAAMIEAVMLGKANESATTIVTMNAAAGLYVAGKAEDLRDGVKQVQEAIQTGVTRRYFESVAVEREDRQYA</sequence>
<evidence type="ECO:0000256" key="2">
    <source>
        <dbReference type="ARBA" id="ARBA00022605"/>
    </source>
</evidence>
<feature type="domain" description="Glycosyl transferase family 3 N-terminal" evidence="11">
    <location>
        <begin position="3"/>
        <end position="63"/>
    </location>
</feature>
<evidence type="ECO:0000313" key="12">
    <source>
        <dbReference type="EMBL" id="SFF98435.1"/>
    </source>
</evidence>
<evidence type="ECO:0000256" key="1">
    <source>
        <dbReference type="ARBA" id="ARBA00004907"/>
    </source>
</evidence>
<keyword evidence="13" id="KW-1185">Reference proteome</keyword>
<proteinExistence type="inferred from homology"/>
<feature type="binding site" evidence="9">
    <location>
        <position position="119"/>
    </location>
    <ligand>
        <name>5-phospho-alpha-D-ribose 1-diphosphate</name>
        <dbReference type="ChEBI" id="CHEBI:58017"/>
    </ligand>
</feature>
<feature type="binding site" evidence="9">
    <location>
        <begin position="82"/>
        <end position="83"/>
    </location>
    <ligand>
        <name>5-phospho-alpha-D-ribose 1-diphosphate</name>
        <dbReference type="ChEBI" id="CHEBI:58017"/>
    </ligand>
</feature>
<feature type="binding site" evidence="9">
    <location>
        <begin position="89"/>
        <end position="92"/>
    </location>
    <ligand>
        <name>5-phospho-alpha-D-ribose 1-diphosphate</name>
        <dbReference type="ChEBI" id="CHEBI:58017"/>
    </ligand>
</feature>
<evidence type="ECO:0000256" key="5">
    <source>
        <dbReference type="ARBA" id="ARBA00022822"/>
    </source>
</evidence>
<evidence type="ECO:0000259" key="11">
    <source>
        <dbReference type="Pfam" id="PF02885"/>
    </source>
</evidence>
<dbReference type="InterPro" id="IPR036320">
    <property type="entry name" value="Glycosyl_Trfase_fam3_N_dom_sf"/>
</dbReference>
<dbReference type="GO" id="GO:0004048">
    <property type="term" value="F:anthranilate phosphoribosyltransferase activity"/>
    <property type="evidence" value="ECO:0007669"/>
    <property type="project" value="UniProtKB-UniRule"/>
</dbReference>
<dbReference type="InterPro" id="IPR000312">
    <property type="entry name" value="Glycosyl_Trfase_fam3"/>
</dbReference>
<dbReference type="Gene3D" id="3.40.1030.10">
    <property type="entry name" value="Nucleoside phosphorylase/phosphoribosyltransferase catalytic domain"/>
    <property type="match status" value="1"/>
</dbReference>
<feature type="binding site" evidence="9">
    <location>
        <position position="225"/>
    </location>
    <ligand>
        <name>Mg(2+)</name>
        <dbReference type="ChEBI" id="CHEBI:18420"/>
        <label>2</label>
    </ligand>
</feature>
<dbReference type="SUPFAM" id="SSF52418">
    <property type="entry name" value="Nucleoside phosphorylase/phosphoribosyltransferase catalytic domain"/>
    <property type="match status" value="1"/>
</dbReference>
<comment type="catalytic activity">
    <reaction evidence="7 9">
        <text>N-(5-phospho-beta-D-ribosyl)anthranilate + diphosphate = 5-phospho-alpha-D-ribose 1-diphosphate + anthranilate</text>
        <dbReference type="Rhea" id="RHEA:11768"/>
        <dbReference type="ChEBI" id="CHEBI:16567"/>
        <dbReference type="ChEBI" id="CHEBI:18277"/>
        <dbReference type="ChEBI" id="CHEBI:33019"/>
        <dbReference type="ChEBI" id="CHEBI:58017"/>
        <dbReference type="EC" id="2.4.2.18"/>
    </reaction>
</comment>
<feature type="domain" description="Glycosyl transferase family 3" evidence="10">
    <location>
        <begin position="73"/>
        <end position="322"/>
    </location>
</feature>
<reference evidence="13" key="1">
    <citation type="submission" date="2016-10" db="EMBL/GenBank/DDBJ databases">
        <authorList>
            <person name="Varghese N."/>
            <person name="Submissions S."/>
        </authorList>
    </citation>
    <scope>NUCLEOTIDE SEQUENCE [LARGE SCALE GENOMIC DNA]</scope>
    <source>
        <strain evidence="13">FP5</strain>
    </source>
</reference>
<evidence type="ECO:0000256" key="9">
    <source>
        <dbReference type="HAMAP-Rule" id="MF_00211"/>
    </source>
</evidence>
<organism evidence="12 13">
    <name type="scientific">Halobacillus alkaliphilus</name>
    <dbReference type="NCBI Taxonomy" id="396056"/>
    <lineage>
        <taxon>Bacteria</taxon>
        <taxon>Bacillati</taxon>
        <taxon>Bacillota</taxon>
        <taxon>Bacilli</taxon>
        <taxon>Bacillales</taxon>
        <taxon>Bacillaceae</taxon>
        <taxon>Halobacillus</taxon>
    </lineage>
</organism>
<dbReference type="FunFam" id="3.40.1030.10:FF:000002">
    <property type="entry name" value="Anthranilate phosphoribosyltransferase"/>
    <property type="match status" value="1"/>
</dbReference>
<dbReference type="GO" id="GO:0005829">
    <property type="term" value="C:cytosol"/>
    <property type="evidence" value="ECO:0007669"/>
    <property type="project" value="TreeGrafter"/>
</dbReference>
<dbReference type="Pfam" id="PF00591">
    <property type="entry name" value="Glycos_transf_3"/>
    <property type="match status" value="1"/>
</dbReference>
<dbReference type="GO" id="GO:0000162">
    <property type="term" value="P:L-tryptophan biosynthetic process"/>
    <property type="evidence" value="ECO:0007669"/>
    <property type="project" value="UniProtKB-UniRule"/>
</dbReference>
<keyword evidence="9" id="KW-0460">Magnesium</keyword>
<protein>
    <recommendedName>
        <fullName evidence="9">Anthranilate phosphoribosyltransferase</fullName>
        <ecNumber evidence="9">2.4.2.18</ecNumber>
    </recommendedName>
</protein>
<feature type="binding site" evidence="9">
    <location>
        <position position="91"/>
    </location>
    <ligand>
        <name>Mg(2+)</name>
        <dbReference type="ChEBI" id="CHEBI:18420"/>
        <label>1</label>
    </ligand>
</feature>
<gene>
    <name evidence="9" type="primary">trpD</name>
    <name evidence="12" type="ORF">SAMN05216353_11728</name>
</gene>
<keyword evidence="4 9" id="KW-0808">Transferase</keyword>
<dbReference type="RefSeq" id="WP_089752037.1">
    <property type="nucleotide sequence ID" value="NZ_FOOG01000017.1"/>
</dbReference>
<feature type="binding site" evidence="9">
    <location>
        <position position="225"/>
    </location>
    <ligand>
        <name>Mg(2+)</name>
        <dbReference type="ChEBI" id="CHEBI:18420"/>
        <label>1</label>
    </ligand>
</feature>
<feature type="binding site" evidence="9">
    <location>
        <position position="110"/>
    </location>
    <ligand>
        <name>anthranilate</name>
        <dbReference type="ChEBI" id="CHEBI:16567"/>
        <label>1</label>
    </ligand>
</feature>
<evidence type="ECO:0000256" key="6">
    <source>
        <dbReference type="ARBA" id="ARBA00023141"/>
    </source>
</evidence>
<evidence type="ECO:0000256" key="4">
    <source>
        <dbReference type="ARBA" id="ARBA00022679"/>
    </source>
</evidence>
<dbReference type="Gene3D" id="1.20.970.10">
    <property type="entry name" value="Transferase, Pyrimidine Nucleoside Phosphorylase, Chain C"/>
    <property type="match status" value="1"/>
</dbReference>
<comment type="function">
    <text evidence="9">Catalyzes the transfer of the phosphoribosyl group of 5-phosphorylribose-1-pyrophosphate (PRPP) to anthranilate to yield N-(5'-phosphoribosyl)-anthranilate (PRA).</text>
</comment>
<evidence type="ECO:0000259" key="10">
    <source>
        <dbReference type="Pfam" id="PF00591"/>
    </source>
</evidence>
<dbReference type="OrthoDB" id="9806430at2"/>
<accession>A0A1I2N3E8</accession>
<keyword evidence="9" id="KW-0479">Metal-binding</keyword>
<feature type="binding site" evidence="9">
    <location>
        <position position="79"/>
    </location>
    <ligand>
        <name>anthranilate</name>
        <dbReference type="ChEBI" id="CHEBI:16567"/>
        <label>1</label>
    </ligand>
</feature>
<feature type="binding site" evidence="9">
    <location>
        <position position="79"/>
    </location>
    <ligand>
        <name>5-phospho-alpha-D-ribose 1-diphosphate</name>
        <dbReference type="ChEBI" id="CHEBI:58017"/>
    </ligand>
</feature>
<feature type="binding site" evidence="9">
    <location>
        <position position="165"/>
    </location>
    <ligand>
        <name>anthranilate</name>
        <dbReference type="ChEBI" id="CHEBI:16567"/>
        <label>2</label>
    </ligand>
</feature>
<dbReference type="Pfam" id="PF02885">
    <property type="entry name" value="Glycos_trans_3N"/>
    <property type="match status" value="1"/>
</dbReference>
<evidence type="ECO:0000313" key="13">
    <source>
        <dbReference type="Proteomes" id="UP000198897"/>
    </source>
</evidence>
<comment type="pathway">
    <text evidence="1 9">Amino-acid biosynthesis; L-tryptophan biosynthesis; L-tryptophan from chorismate: step 2/5.</text>
</comment>
<dbReference type="EMBL" id="FOOG01000017">
    <property type="protein sequence ID" value="SFF98435.1"/>
    <property type="molecule type" value="Genomic_DNA"/>
</dbReference>
<comment type="subunit">
    <text evidence="9">Homodimer.</text>
</comment>
<dbReference type="InterPro" id="IPR017459">
    <property type="entry name" value="Glycosyl_Trfase_fam3_N_dom"/>
</dbReference>
<dbReference type="SUPFAM" id="SSF47648">
    <property type="entry name" value="Nucleoside phosphorylase/phosphoribosyltransferase N-terminal domain"/>
    <property type="match status" value="1"/>
</dbReference>
<comment type="caution">
    <text evidence="9">Lacks conserved residue(s) required for the propagation of feature annotation.</text>
</comment>
<dbReference type="UniPathway" id="UPA00035">
    <property type="reaction ID" value="UER00041"/>
</dbReference>
<feature type="binding site" evidence="9">
    <location>
        <position position="87"/>
    </location>
    <ligand>
        <name>5-phospho-alpha-D-ribose 1-diphosphate</name>
        <dbReference type="ChEBI" id="CHEBI:58017"/>
    </ligand>
</feature>
<comment type="cofactor">
    <cofactor evidence="9">
        <name>Mg(2+)</name>
        <dbReference type="ChEBI" id="CHEBI:18420"/>
    </cofactor>
    <text evidence="9">Binds 2 magnesium ions per monomer.</text>
</comment>
<keyword evidence="5 9" id="KW-0822">Tryptophan biosynthesis</keyword>
<dbReference type="GO" id="GO:0000287">
    <property type="term" value="F:magnesium ion binding"/>
    <property type="evidence" value="ECO:0007669"/>
    <property type="project" value="UniProtKB-UniRule"/>
</dbReference>
<evidence type="ECO:0000256" key="7">
    <source>
        <dbReference type="ARBA" id="ARBA00052328"/>
    </source>
</evidence>
<name>A0A1I2N3E8_9BACI</name>
<keyword evidence="6 9" id="KW-0057">Aromatic amino acid biosynthesis</keyword>
<keyword evidence="2 9" id="KW-0028">Amino-acid biosynthesis</keyword>